<dbReference type="AlphaFoldDB" id="A0A1I3KP51"/>
<evidence type="ECO:0000259" key="2">
    <source>
        <dbReference type="Pfam" id="PF19291"/>
    </source>
</evidence>
<dbReference type="GO" id="GO:0004553">
    <property type="term" value="F:hydrolase activity, hydrolyzing O-glycosyl compounds"/>
    <property type="evidence" value="ECO:0007669"/>
    <property type="project" value="TreeGrafter"/>
</dbReference>
<feature type="domain" description="Trehalase-like N-terminal" evidence="2">
    <location>
        <begin position="11"/>
        <end position="138"/>
    </location>
</feature>
<evidence type="ECO:0000313" key="4">
    <source>
        <dbReference type="Proteomes" id="UP000198670"/>
    </source>
</evidence>
<dbReference type="EMBL" id="FOQO01000005">
    <property type="protein sequence ID" value="SFI74293.1"/>
    <property type="molecule type" value="Genomic_DNA"/>
</dbReference>
<proteinExistence type="predicted"/>
<sequence>MEKRHVYNSGIIGNCAYLAHIQKDTNVSWLCWPSFDSSFVFGSLLDAKRGGQFSIRPMGEFKTNQYYIENTNVLRTEVTTADGIYRITDFAPRFRQYGRYFKPLMLIRKIEPLTGSPRIQVVCEPISDYGRQSFKKFRGSNHVEFSNGIEQMRLTTNVSISHFFGEESFVLSETKYLVLTYGLPLEAPLEHTAEHFLRETIGYWRTWIKHATISPFYQAAVIRSALALKIHQYEDTGAIIAAGTTSLPEHPGSGRNWDYRYCWLRDSYYVITALNHIGQFEEMELYAHYITNITHADRGRLQPLYGINSQFELTEHILDDLDGYMGNKPVRIGNQAYEHIQNDVYGQAMIALLPLYTDYRFVFKERSDAGRWVDYILLKIEKTIDEKDAGIWEFRNFANHHCYSNLFQWAGSSAAYKIGKVIDDPQLMKRAEALMKRAAHYIEACYDSERNVYTNAADSPHLDASTLQLIMMHYLDPASEKARAHLEALERNLKTPQGLFYRYLHADDFGKPKSTFLICAFWYVEALACVGRIDEAVETFERLLTYANHLMLFSEDVDESNGSQWGNFPQAYSHVGLMNAAYRISMKLDRPIFIG</sequence>
<dbReference type="PANTHER" id="PTHR31616">
    <property type="entry name" value="TREHALASE"/>
    <property type="match status" value="1"/>
</dbReference>
<keyword evidence="4" id="KW-1185">Reference proteome</keyword>
<dbReference type="Gene3D" id="1.50.10.10">
    <property type="match status" value="1"/>
</dbReference>
<gene>
    <name evidence="3" type="ORF">SAMN05444682_105260</name>
</gene>
<evidence type="ECO:0000313" key="3">
    <source>
        <dbReference type="EMBL" id="SFI74293.1"/>
    </source>
</evidence>
<reference evidence="3 4" key="1">
    <citation type="submission" date="2016-10" db="EMBL/GenBank/DDBJ databases">
        <authorList>
            <person name="de Groot N.N."/>
        </authorList>
    </citation>
    <scope>NUCLEOTIDE SEQUENCE [LARGE SCALE GENOMIC DNA]</scope>
    <source>
        <strain evidence="3 4">RK1</strain>
    </source>
</reference>
<dbReference type="Proteomes" id="UP000198670">
    <property type="component" value="Unassembled WGS sequence"/>
</dbReference>
<dbReference type="InterPro" id="IPR011613">
    <property type="entry name" value="GH15-like"/>
</dbReference>
<dbReference type="GO" id="GO:0005975">
    <property type="term" value="P:carbohydrate metabolic process"/>
    <property type="evidence" value="ECO:0007669"/>
    <property type="project" value="InterPro"/>
</dbReference>
<dbReference type="STRING" id="1477437.SAMN05444682_105260"/>
<dbReference type="SUPFAM" id="SSF48208">
    <property type="entry name" value="Six-hairpin glycosidases"/>
    <property type="match status" value="1"/>
</dbReference>
<dbReference type="InterPro" id="IPR045582">
    <property type="entry name" value="Trehalase-like_N"/>
</dbReference>
<name>A0A1I3KP51_9SPHI</name>
<feature type="domain" description="GH15-like" evidence="1">
    <location>
        <begin position="217"/>
        <end position="582"/>
    </location>
</feature>
<dbReference type="Pfam" id="PF19291">
    <property type="entry name" value="TREH_N"/>
    <property type="match status" value="1"/>
</dbReference>
<dbReference type="OrthoDB" id="3902805at2"/>
<accession>A0A1I3KP51</accession>
<dbReference type="InterPro" id="IPR008928">
    <property type="entry name" value="6-hairpin_glycosidase_sf"/>
</dbReference>
<evidence type="ECO:0000259" key="1">
    <source>
        <dbReference type="Pfam" id="PF00723"/>
    </source>
</evidence>
<dbReference type="InterPro" id="IPR012341">
    <property type="entry name" value="6hp_glycosidase-like_sf"/>
</dbReference>
<dbReference type="RefSeq" id="WP_090627007.1">
    <property type="nucleotide sequence ID" value="NZ_FOQO01000005.1"/>
</dbReference>
<organism evidence="3 4">
    <name type="scientific">Parapedobacter indicus</name>
    <dbReference type="NCBI Taxonomy" id="1477437"/>
    <lineage>
        <taxon>Bacteria</taxon>
        <taxon>Pseudomonadati</taxon>
        <taxon>Bacteroidota</taxon>
        <taxon>Sphingobacteriia</taxon>
        <taxon>Sphingobacteriales</taxon>
        <taxon>Sphingobacteriaceae</taxon>
        <taxon>Parapedobacter</taxon>
    </lineage>
</organism>
<dbReference type="PANTHER" id="PTHR31616:SF0">
    <property type="entry name" value="GLUCAN 1,4-ALPHA-GLUCOSIDASE"/>
    <property type="match status" value="1"/>
</dbReference>
<protein>
    <submittedName>
        <fullName evidence="3">Glucoamylase (Glucan-1,4-alpha-glucosidase), GH15 family</fullName>
    </submittedName>
</protein>
<dbReference type="Pfam" id="PF00723">
    <property type="entry name" value="Glyco_hydro_15"/>
    <property type="match status" value="1"/>
</dbReference>